<accession>A0A068T148</accession>
<dbReference type="EMBL" id="HG938354">
    <property type="protein sequence ID" value="CDN51200.1"/>
    <property type="molecule type" value="Genomic_DNA"/>
</dbReference>
<feature type="compositionally biased region" description="Polar residues" evidence="1">
    <location>
        <begin position="50"/>
        <end position="91"/>
    </location>
</feature>
<keyword evidence="4" id="KW-1185">Reference proteome</keyword>
<gene>
    <name evidence="3" type="primary">cobN</name>
    <name evidence="3" type="ORF">RG540_PA05220</name>
</gene>
<dbReference type="Proteomes" id="UP000028181">
    <property type="component" value="Plasmid pHAMBI540a"/>
</dbReference>
<keyword evidence="2" id="KW-0732">Signal</keyword>
<geneLocation type="plasmid" evidence="4">
    <name>II</name>
</geneLocation>
<feature type="compositionally biased region" description="Polar residues" evidence="1">
    <location>
        <begin position="29"/>
        <end position="41"/>
    </location>
</feature>
<sequence>MKLSMKQTFAIALLAGSTLSVVPAIAQTQDNQTGQDGSNQVLPRKVKPGSNDSSGAKQAQPQQNMGAATQQPQGSAGGNDKTSAQAQSGDQQRLKPKGDSAAQEKSTDPMKAQTGDTQPRAKDNTAQQKPAGQNDSSTTANSGSGSGTDARKPATDDTARQNNGGQQPGSNQAATDKPSNETTGSINISTEQKTEVRKILVQNKVEPVNVDVDVNVGVAIPTTVKLHPLPPRIVEIVPAYRGYEYFVLADGRIIIVDPSSHEIVYILVG</sequence>
<feature type="region of interest" description="Disordered" evidence="1">
    <location>
        <begin position="29"/>
        <end position="189"/>
    </location>
</feature>
<dbReference type="Gene3D" id="3.10.450.160">
    <property type="entry name" value="inner membrane protein cigr"/>
    <property type="match status" value="1"/>
</dbReference>
<feature type="chain" id="PRO_5001653565" evidence="2">
    <location>
        <begin position="27"/>
        <end position="269"/>
    </location>
</feature>
<proteinExistence type="predicted"/>
<feature type="signal peptide" evidence="2">
    <location>
        <begin position="1"/>
        <end position="26"/>
    </location>
</feature>
<dbReference type="AlphaFoldDB" id="A0A068T148"/>
<dbReference type="GeneID" id="25391839"/>
<feature type="compositionally biased region" description="Polar residues" evidence="1">
    <location>
        <begin position="180"/>
        <end position="189"/>
    </location>
</feature>
<feature type="compositionally biased region" description="Polar residues" evidence="1">
    <location>
        <begin position="124"/>
        <end position="133"/>
    </location>
</feature>
<evidence type="ECO:0000256" key="1">
    <source>
        <dbReference type="SAM" id="MobiDB-lite"/>
    </source>
</evidence>
<evidence type="ECO:0000313" key="3">
    <source>
        <dbReference type="EMBL" id="CDN51200.1"/>
    </source>
</evidence>
<dbReference type="InterPro" id="IPR009642">
    <property type="entry name" value="DUF1236"/>
</dbReference>
<dbReference type="HOGENOM" id="CLU_079888_0_0_5"/>
<feature type="compositionally biased region" description="Low complexity" evidence="1">
    <location>
        <begin position="161"/>
        <end position="172"/>
    </location>
</feature>
<protein>
    <submittedName>
        <fullName evidence="3">Mg chelatase, cobalamin biosynthesis protein CobN</fullName>
    </submittedName>
</protein>
<dbReference type="RefSeq" id="WP_051909748.1">
    <property type="nucleotide sequence ID" value="NZ_HG938354.1"/>
</dbReference>
<organism evidence="3 4">
    <name type="scientific">Neorhizobium galegae bv. orientalis str. HAMBI 540</name>
    <dbReference type="NCBI Taxonomy" id="1028800"/>
    <lineage>
        <taxon>Bacteria</taxon>
        <taxon>Pseudomonadati</taxon>
        <taxon>Pseudomonadota</taxon>
        <taxon>Alphaproteobacteria</taxon>
        <taxon>Hyphomicrobiales</taxon>
        <taxon>Rhizobiaceae</taxon>
        <taxon>Rhizobium/Agrobacterium group</taxon>
        <taxon>Neorhizobium</taxon>
    </lineage>
</organism>
<reference evidence="4" key="1">
    <citation type="journal article" date="2014" name="BMC Genomics">
        <title>Genome sequencing of two Neorhizobium galegae strains reveals a noeT gene responsible for the unusual acetylation of the nodulation factors.</title>
        <authorList>
            <person name="Osterman J."/>
            <person name="Marsh J."/>
            <person name="Laine P.K."/>
            <person name="Zeng Z."/>
            <person name="Alatalo E."/>
            <person name="Sullivan J.T."/>
            <person name="Young J.P."/>
            <person name="Thomas-Oates J."/>
            <person name="Paulin L."/>
            <person name="Lindstrom K."/>
        </authorList>
    </citation>
    <scope>NUCLEOTIDE SEQUENCE [LARGE SCALE GENOMIC DNA]</scope>
    <source>
        <strain evidence="4">HAMBI 540</strain>
    </source>
</reference>
<dbReference type="Pfam" id="PF06823">
    <property type="entry name" value="DUF1236"/>
    <property type="match status" value="1"/>
</dbReference>
<dbReference type="eggNOG" id="COG3064">
    <property type="taxonomic scope" value="Bacteria"/>
</dbReference>
<dbReference type="OrthoDB" id="102964at2"/>
<evidence type="ECO:0000313" key="4">
    <source>
        <dbReference type="Proteomes" id="UP000028181"/>
    </source>
</evidence>
<keyword evidence="3" id="KW-0614">Plasmid</keyword>
<dbReference type="PATRIC" id="fig|1028800.3.peg.5143"/>
<feature type="compositionally biased region" description="Basic and acidic residues" evidence="1">
    <location>
        <begin position="149"/>
        <end position="159"/>
    </location>
</feature>
<name>A0A068T148_NEOGA</name>
<feature type="compositionally biased region" description="Low complexity" evidence="1">
    <location>
        <begin position="134"/>
        <end position="143"/>
    </location>
</feature>
<dbReference type="KEGG" id="ngg:RG540_PA05220"/>
<evidence type="ECO:0000256" key="2">
    <source>
        <dbReference type="SAM" id="SignalP"/>
    </source>
</evidence>